<proteinExistence type="predicted"/>
<name>A0A8S5MWU4_9CAUD</name>
<evidence type="ECO:0000313" key="1">
    <source>
        <dbReference type="EMBL" id="DAD86640.1"/>
    </source>
</evidence>
<sequence>MTTDTKNDDLYLSKIFGYTKPTEYNTFFGRYIVTMMNIDGHVGDLGILDIDQHPTIYYHITVTATPKGDGTGEVSAKVFAWRKPAEGLPVRVVIEGDPCNENTQLGCILRGFCDWVSTTIQNGGKYEPFVITPRDNGDVVVGPVVNLVAGASLAWAIENKEALVAQYDFYFPMFAVNKTDKFFSYSKGIPGETIVDFSDINEFINSEYYLTGDDIPPYVRLQQKECLLEVERQLMGAIN</sequence>
<reference evidence="1" key="1">
    <citation type="journal article" date="2021" name="Proc. Natl. Acad. Sci. U.S.A.">
        <title>A Catalog of Tens of Thousands of Viruses from Human Metagenomes Reveals Hidden Associations with Chronic Diseases.</title>
        <authorList>
            <person name="Tisza M.J."/>
            <person name="Buck C.B."/>
        </authorList>
    </citation>
    <scope>NUCLEOTIDE SEQUENCE</scope>
    <source>
        <strain evidence="1">Ct3wi9</strain>
    </source>
</reference>
<accession>A0A8S5MWU4</accession>
<dbReference type="EMBL" id="BK015006">
    <property type="protein sequence ID" value="DAD86640.1"/>
    <property type="molecule type" value="Genomic_DNA"/>
</dbReference>
<organism evidence="1">
    <name type="scientific">Myoviridae sp. ct3wi9</name>
    <dbReference type="NCBI Taxonomy" id="2826610"/>
    <lineage>
        <taxon>Viruses</taxon>
        <taxon>Duplodnaviria</taxon>
        <taxon>Heunggongvirae</taxon>
        <taxon>Uroviricota</taxon>
        <taxon>Caudoviricetes</taxon>
    </lineage>
</organism>
<protein>
    <submittedName>
        <fullName evidence="1">Uncharacterized protein</fullName>
    </submittedName>
</protein>